<feature type="transmembrane region" description="Helical" evidence="1">
    <location>
        <begin position="41"/>
        <end position="57"/>
    </location>
</feature>
<protein>
    <submittedName>
        <fullName evidence="2">Uncharacterized protein</fullName>
    </submittedName>
</protein>
<dbReference type="RefSeq" id="WP_306990554.1">
    <property type="nucleotide sequence ID" value="NZ_JAUSUT010000001.1"/>
</dbReference>
<proteinExistence type="predicted"/>
<evidence type="ECO:0000313" key="2">
    <source>
        <dbReference type="EMBL" id="MDQ0377944.1"/>
    </source>
</evidence>
<dbReference type="Proteomes" id="UP001229651">
    <property type="component" value="Unassembled WGS sequence"/>
</dbReference>
<name>A0ABU0ERL7_9PSEU</name>
<comment type="caution">
    <text evidence="2">The sequence shown here is derived from an EMBL/GenBank/DDBJ whole genome shotgun (WGS) entry which is preliminary data.</text>
</comment>
<accession>A0ABU0ERL7</accession>
<dbReference type="EMBL" id="JAUSUT010000001">
    <property type="protein sequence ID" value="MDQ0377944.1"/>
    <property type="molecule type" value="Genomic_DNA"/>
</dbReference>
<evidence type="ECO:0000256" key="1">
    <source>
        <dbReference type="SAM" id="Phobius"/>
    </source>
</evidence>
<keyword evidence="1" id="KW-1133">Transmembrane helix</keyword>
<evidence type="ECO:0000313" key="3">
    <source>
        <dbReference type="Proteomes" id="UP001229651"/>
    </source>
</evidence>
<keyword evidence="3" id="KW-1185">Reference proteome</keyword>
<keyword evidence="1" id="KW-0472">Membrane</keyword>
<gene>
    <name evidence="2" type="ORF">FB470_001938</name>
</gene>
<sequence>MTIRSPSTHCVYRWSTWLFGTNFGYSERGVVVVLLGRTDELVVVVVLVVVGTGAAVVDGRMTA</sequence>
<reference evidence="2 3" key="1">
    <citation type="submission" date="2023-07" db="EMBL/GenBank/DDBJ databases">
        <title>Sequencing the genomes of 1000 actinobacteria strains.</title>
        <authorList>
            <person name="Klenk H.-P."/>
        </authorList>
    </citation>
    <scope>NUCLEOTIDE SEQUENCE [LARGE SCALE GENOMIC DNA]</scope>
    <source>
        <strain evidence="2 3">DSM 45805</strain>
    </source>
</reference>
<keyword evidence="1" id="KW-0812">Transmembrane</keyword>
<organism evidence="2 3">
    <name type="scientific">Amycolatopsis thermophila</name>
    <dbReference type="NCBI Taxonomy" id="206084"/>
    <lineage>
        <taxon>Bacteria</taxon>
        <taxon>Bacillati</taxon>
        <taxon>Actinomycetota</taxon>
        <taxon>Actinomycetes</taxon>
        <taxon>Pseudonocardiales</taxon>
        <taxon>Pseudonocardiaceae</taxon>
        <taxon>Amycolatopsis</taxon>
    </lineage>
</organism>